<accession>A0A2S5CM95</accession>
<dbReference type="RefSeq" id="WP_103974270.1">
    <property type="nucleotide sequence ID" value="NZ_PGFZ01000004.1"/>
</dbReference>
<dbReference type="Pfam" id="PF01584">
    <property type="entry name" value="CheW"/>
    <property type="match status" value="1"/>
</dbReference>
<dbReference type="SUPFAM" id="SSF50341">
    <property type="entry name" value="CheW-like"/>
    <property type="match status" value="1"/>
</dbReference>
<dbReference type="EMBL" id="PGFZ01000004">
    <property type="protein sequence ID" value="POZ51945.1"/>
    <property type="molecule type" value="Genomic_DNA"/>
</dbReference>
<dbReference type="InterPro" id="IPR002545">
    <property type="entry name" value="CheW-lke_dom"/>
</dbReference>
<evidence type="ECO:0000313" key="2">
    <source>
        <dbReference type="EMBL" id="POZ51945.1"/>
    </source>
</evidence>
<organism evidence="2 3">
    <name type="scientific">Methylovulum psychrotolerans</name>
    <dbReference type="NCBI Taxonomy" id="1704499"/>
    <lineage>
        <taxon>Bacteria</taxon>
        <taxon>Pseudomonadati</taxon>
        <taxon>Pseudomonadota</taxon>
        <taxon>Gammaproteobacteria</taxon>
        <taxon>Methylococcales</taxon>
        <taxon>Methylococcaceae</taxon>
        <taxon>Methylovulum</taxon>
    </lineage>
</organism>
<dbReference type="Gene3D" id="2.30.30.40">
    <property type="entry name" value="SH3 Domains"/>
    <property type="match status" value="1"/>
</dbReference>
<gene>
    <name evidence="2" type="ORF">AADEFJLK_02165</name>
</gene>
<dbReference type="AlphaFoldDB" id="A0A2S5CM95"/>
<feature type="domain" description="CheW-like" evidence="1">
    <location>
        <begin position="24"/>
        <end position="162"/>
    </location>
</feature>
<dbReference type="Proteomes" id="UP000237423">
    <property type="component" value="Unassembled WGS sequence"/>
</dbReference>
<dbReference type="Gene3D" id="2.40.50.180">
    <property type="entry name" value="CheA-289, Domain 4"/>
    <property type="match status" value="1"/>
</dbReference>
<comment type="caution">
    <text evidence="2">The sequence shown here is derived from an EMBL/GenBank/DDBJ whole genome shotgun (WGS) entry which is preliminary data.</text>
</comment>
<evidence type="ECO:0000313" key="3">
    <source>
        <dbReference type="Proteomes" id="UP000237423"/>
    </source>
</evidence>
<evidence type="ECO:0000259" key="1">
    <source>
        <dbReference type="PROSITE" id="PS50851"/>
    </source>
</evidence>
<name>A0A2S5CM95_9GAMM</name>
<sequence>MTLIMATNFNSTATAPIGYADTAPANPLGFRVGGLGFLLPAQGNCEVLGALPVNPIPKTAPWFSGLLNRRGTIVPVIDLHRLFDSTAHPPQKRHLLAIGHGDKTLSLWIDDYPQPVADIDEAPASPFALPDSIAPFIRQTYIQGGQTWLELDFEAFFNALGGLSFCPEAGL</sequence>
<dbReference type="GO" id="GO:0007165">
    <property type="term" value="P:signal transduction"/>
    <property type="evidence" value="ECO:0007669"/>
    <property type="project" value="InterPro"/>
</dbReference>
<dbReference type="SMART" id="SM00260">
    <property type="entry name" value="CheW"/>
    <property type="match status" value="1"/>
</dbReference>
<dbReference type="PROSITE" id="PS50851">
    <property type="entry name" value="CHEW"/>
    <property type="match status" value="1"/>
</dbReference>
<dbReference type="InterPro" id="IPR036061">
    <property type="entry name" value="CheW-like_dom_sf"/>
</dbReference>
<dbReference type="GO" id="GO:0006935">
    <property type="term" value="P:chemotaxis"/>
    <property type="evidence" value="ECO:0007669"/>
    <property type="project" value="InterPro"/>
</dbReference>
<proteinExistence type="predicted"/>
<protein>
    <recommendedName>
        <fullName evidence="1">CheW-like domain-containing protein</fullName>
    </recommendedName>
</protein>
<reference evidence="2 3" key="1">
    <citation type="submission" date="2017-11" db="EMBL/GenBank/DDBJ databases">
        <title>Draft Genome Sequence of Methylobacter psychrotolerans Sph1T, an Obligate Methanotroph from Low-Temperature Environments.</title>
        <authorList>
            <person name="Oshkin I.Y."/>
            <person name="Miroshnikov K."/>
            <person name="Belova S.E."/>
            <person name="Korzhenkov A."/>
            <person name="Toshchakov S.V."/>
            <person name="Dedysh S.N."/>
        </authorList>
    </citation>
    <scope>NUCLEOTIDE SEQUENCE [LARGE SCALE GENOMIC DNA]</scope>
    <source>
        <strain evidence="2 3">Sph1</strain>
    </source>
</reference>